<reference evidence="1" key="1">
    <citation type="submission" date="2023-03" db="EMBL/GenBank/DDBJ databases">
        <title>Massive genome expansion in bonnet fungi (Mycena s.s.) driven by repeated elements and novel gene families across ecological guilds.</title>
        <authorList>
            <consortium name="Lawrence Berkeley National Laboratory"/>
            <person name="Harder C.B."/>
            <person name="Miyauchi S."/>
            <person name="Viragh M."/>
            <person name="Kuo A."/>
            <person name="Thoen E."/>
            <person name="Andreopoulos B."/>
            <person name="Lu D."/>
            <person name="Skrede I."/>
            <person name="Drula E."/>
            <person name="Henrissat B."/>
            <person name="Morin E."/>
            <person name="Kohler A."/>
            <person name="Barry K."/>
            <person name="LaButti K."/>
            <person name="Morin E."/>
            <person name="Salamov A."/>
            <person name="Lipzen A."/>
            <person name="Mereny Z."/>
            <person name="Hegedus B."/>
            <person name="Baldrian P."/>
            <person name="Stursova M."/>
            <person name="Weitz H."/>
            <person name="Taylor A."/>
            <person name="Grigoriev I.V."/>
            <person name="Nagy L.G."/>
            <person name="Martin F."/>
            <person name="Kauserud H."/>
        </authorList>
    </citation>
    <scope>NUCLEOTIDE SEQUENCE</scope>
    <source>
        <strain evidence="1">CBHHK002</strain>
    </source>
</reference>
<name>A0AAD7AQX5_9AGAR</name>
<dbReference type="AlphaFoldDB" id="A0AAD7AQX5"/>
<sequence length="290" mass="32706">MNNPRKLQKESNKSEGLDRRWRIAEVSRSGDKVEFQSRKEIPEVKQWDKVYWREWLESNRKGCNHECDGLLELWERRQGIQMGGAKEGKVPEWRWMEFQSSRVNWNRGNESGVEREWLTCIDQPVGCRQVIGHSCGRMAGAKTAKREVGSNQEQMNKGETLSNCGLEDWIVRDLEPESGRDSEQGSSGLEAELEDSLRGVVGRAEVGTGNEVLNGAVGRQVGMDITGGQEIPASMNVHSIAISVQLAHLGRIWVGKMSKPKLEKGKGRKQISFRTWVLSTPSRVSETWGS</sequence>
<proteinExistence type="predicted"/>
<evidence type="ECO:0000313" key="1">
    <source>
        <dbReference type="EMBL" id="KAJ7366427.1"/>
    </source>
</evidence>
<gene>
    <name evidence="1" type="ORF">DFH08DRAFT_797410</name>
</gene>
<evidence type="ECO:0000313" key="2">
    <source>
        <dbReference type="Proteomes" id="UP001218218"/>
    </source>
</evidence>
<dbReference type="Proteomes" id="UP001218218">
    <property type="component" value="Unassembled WGS sequence"/>
</dbReference>
<comment type="caution">
    <text evidence="1">The sequence shown here is derived from an EMBL/GenBank/DDBJ whole genome shotgun (WGS) entry which is preliminary data.</text>
</comment>
<organism evidence="1 2">
    <name type="scientific">Mycena albidolilacea</name>
    <dbReference type="NCBI Taxonomy" id="1033008"/>
    <lineage>
        <taxon>Eukaryota</taxon>
        <taxon>Fungi</taxon>
        <taxon>Dikarya</taxon>
        <taxon>Basidiomycota</taxon>
        <taxon>Agaricomycotina</taxon>
        <taxon>Agaricomycetes</taxon>
        <taxon>Agaricomycetidae</taxon>
        <taxon>Agaricales</taxon>
        <taxon>Marasmiineae</taxon>
        <taxon>Mycenaceae</taxon>
        <taxon>Mycena</taxon>
    </lineage>
</organism>
<accession>A0AAD7AQX5</accession>
<protein>
    <submittedName>
        <fullName evidence="1">Uncharacterized protein</fullName>
    </submittedName>
</protein>
<keyword evidence="2" id="KW-1185">Reference proteome</keyword>
<dbReference type="EMBL" id="JARIHO010000002">
    <property type="protein sequence ID" value="KAJ7366427.1"/>
    <property type="molecule type" value="Genomic_DNA"/>
</dbReference>